<dbReference type="AlphaFoldDB" id="A0A660KZD3"/>
<proteinExistence type="predicted"/>
<accession>A0A660KZD3</accession>
<comment type="caution">
    <text evidence="1">The sequence shown here is derived from an EMBL/GenBank/DDBJ whole genome shotgun (WGS) entry which is preliminary data.</text>
</comment>
<dbReference type="EMBL" id="RBIL01000002">
    <property type="protein sequence ID" value="RKQ86294.1"/>
    <property type="molecule type" value="Genomic_DNA"/>
</dbReference>
<evidence type="ECO:0000313" key="1">
    <source>
        <dbReference type="EMBL" id="RKQ86294.1"/>
    </source>
</evidence>
<organism evidence="1 2">
    <name type="scientific">Solirubrobacter pauli</name>
    <dbReference type="NCBI Taxonomy" id="166793"/>
    <lineage>
        <taxon>Bacteria</taxon>
        <taxon>Bacillati</taxon>
        <taxon>Actinomycetota</taxon>
        <taxon>Thermoleophilia</taxon>
        <taxon>Solirubrobacterales</taxon>
        <taxon>Solirubrobacteraceae</taxon>
        <taxon>Solirubrobacter</taxon>
    </lineage>
</organism>
<keyword evidence="2" id="KW-1185">Reference proteome</keyword>
<gene>
    <name evidence="1" type="ORF">C8N24_4304</name>
</gene>
<reference evidence="1 2" key="1">
    <citation type="submission" date="2018-10" db="EMBL/GenBank/DDBJ databases">
        <title>Genomic Encyclopedia of Archaeal and Bacterial Type Strains, Phase II (KMG-II): from individual species to whole genera.</title>
        <authorList>
            <person name="Goeker M."/>
        </authorList>
    </citation>
    <scope>NUCLEOTIDE SEQUENCE [LARGE SCALE GENOMIC DNA]</scope>
    <source>
        <strain evidence="1 2">DSM 14954</strain>
    </source>
</reference>
<dbReference type="Proteomes" id="UP000278962">
    <property type="component" value="Unassembled WGS sequence"/>
</dbReference>
<name>A0A660KZD3_9ACTN</name>
<protein>
    <submittedName>
        <fullName evidence="1">Uncharacterized protein</fullName>
    </submittedName>
</protein>
<evidence type="ECO:0000313" key="2">
    <source>
        <dbReference type="Proteomes" id="UP000278962"/>
    </source>
</evidence>
<sequence>MSPETEWGSNGLVPDVWSPPLSLRESAGRCHLTLAGLTYGVGFSLQEAADDLIARLVGIALGARSSGYQHATEVGPPDRDLVEFISEVGDIAARGDDIRPRVFG</sequence>